<dbReference type="SUPFAM" id="SSF52467">
    <property type="entry name" value="DHS-like NAD/FAD-binding domain"/>
    <property type="match status" value="1"/>
</dbReference>
<dbReference type="PANTHER" id="PTHR18968:SF13">
    <property type="entry name" value="ACETOLACTATE SYNTHASE CATALYTIC SUBUNIT, MITOCHONDRIAL"/>
    <property type="match status" value="1"/>
</dbReference>
<dbReference type="UniPathway" id="UPA00047">
    <property type="reaction ID" value="UER00055"/>
</dbReference>
<keyword evidence="20" id="KW-1185">Reference proteome</keyword>
<sequence>MTEQATGAPKPHPRPRSGGTQTNAVPAQAAAPITGAQSLIRALEEVGADTVFGIPGGAILPAYDPMMDSGRVRHVLVRHEQGAGHAATGYAQATGKVGVCMATSGPGATNLVTPLADAHMDSVPLVAITGQVASSLIGTDGFQEADICGISMPVTKHNFLVRNPDEIPRTIAQAFHIAGTGRPGPVVVDIAKDALQGQTTFQWPPQTDLPGYRPVTKPHGKQIREAARLLGEARRPVLYVGGGVLKARATAELKVLAELTGAPVTTTLMGIGAFPDSHPQHLGMPGMHGTVAAVTGLQKADLIIALGARFDDRVTGRLDSFAPHAKIVHADIDPAEIGKNRAADVPIVGDAREVIADLIVAVQGELGEAGDRPGAGGRYAEWWNLLGRWRETYPLGYDLPEDGSLSPQQVIQRIGEMSPEDTIYAAGVGQHQMWAAHFITYDRPATWLNSGGLGTMGYAVPAALGAKVGRPDQPVWAVDGDGCFQMTNQELATAALNNVPIKVAIINNGALGMVRQWQTLFYNQRYSNTQLHDGEAGEPSKGTRVPDFVKLAEAMGCVGIRCEDPAQLDAVIEKANAINDRPVVVDFVVHEDAMVWPMVAAGTSNDEVMAARGVRPDFGEDD</sequence>
<comment type="pathway">
    <text evidence="2 14">Amino-acid biosynthesis; L-valine biosynthesis; L-valine from pyruvate: step 1/4.</text>
</comment>
<evidence type="ECO:0000256" key="7">
    <source>
        <dbReference type="ARBA" id="ARBA00022679"/>
    </source>
</evidence>
<dbReference type="Pfam" id="PF02776">
    <property type="entry name" value="TPP_enzyme_N"/>
    <property type="match status" value="1"/>
</dbReference>
<dbReference type="InterPro" id="IPR029035">
    <property type="entry name" value="DHS-like_NAD/FAD-binding_dom"/>
</dbReference>
<evidence type="ECO:0000259" key="16">
    <source>
        <dbReference type="Pfam" id="PF00205"/>
    </source>
</evidence>
<dbReference type="Gene3D" id="3.40.50.1220">
    <property type="entry name" value="TPP-binding domain"/>
    <property type="match status" value="1"/>
</dbReference>
<dbReference type="FunFam" id="3.40.50.970:FF:000016">
    <property type="entry name" value="Acetolactate synthase"/>
    <property type="match status" value="1"/>
</dbReference>
<dbReference type="Pfam" id="PF02775">
    <property type="entry name" value="TPP_enzyme_C"/>
    <property type="match status" value="1"/>
</dbReference>
<dbReference type="InterPro" id="IPR029061">
    <property type="entry name" value="THDP-binding"/>
</dbReference>
<dbReference type="UniPathway" id="UPA00049">
    <property type="reaction ID" value="UER00059"/>
</dbReference>
<protein>
    <recommendedName>
        <fullName evidence="4 14">Acetolactate synthase</fullName>
        <ecNumber evidence="4 14">2.2.1.6</ecNumber>
    </recommendedName>
</protein>
<name>A0A6G4WTE1_9ACTN</name>
<proteinExistence type="inferred from homology"/>
<dbReference type="GO" id="GO:0050660">
    <property type="term" value="F:flavin adenine dinucleotide binding"/>
    <property type="evidence" value="ECO:0007669"/>
    <property type="project" value="InterPro"/>
</dbReference>
<dbReference type="GO" id="GO:0000287">
    <property type="term" value="F:magnesium ion binding"/>
    <property type="evidence" value="ECO:0007669"/>
    <property type="project" value="UniProtKB-UniRule"/>
</dbReference>
<evidence type="ECO:0000256" key="5">
    <source>
        <dbReference type="ARBA" id="ARBA00022605"/>
    </source>
</evidence>
<dbReference type="InterPro" id="IPR012001">
    <property type="entry name" value="Thiamin_PyroP_enz_TPP-bd_dom"/>
</dbReference>
<dbReference type="EMBL" id="JAAKZZ010000056">
    <property type="protein sequence ID" value="NGO68378.1"/>
    <property type="molecule type" value="Genomic_DNA"/>
</dbReference>
<comment type="cofactor">
    <cofactor evidence="14">
        <name>thiamine diphosphate</name>
        <dbReference type="ChEBI" id="CHEBI:58937"/>
    </cofactor>
    <text evidence="14">Binds 1 thiamine pyrophosphate per subunit.</text>
</comment>
<dbReference type="AlphaFoldDB" id="A0A6G4WTE1"/>
<dbReference type="InterPro" id="IPR011766">
    <property type="entry name" value="TPP_enzyme_TPP-bd"/>
</dbReference>
<feature type="domain" description="Thiamine pyrophosphate enzyme central" evidence="16">
    <location>
        <begin position="223"/>
        <end position="358"/>
    </location>
</feature>
<keyword evidence="6" id="KW-0285">Flavoprotein</keyword>
<dbReference type="NCBIfam" id="TIGR00118">
    <property type="entry name" value="acolac_lg"/>
    <property type="match status" value="1"/>
</dbReference>
<evidence type="ECO:0000256" key="4">
    <source>
        <dbReference type="ARBA" id="ARBA00013145"/>
    </source>
</evidence>
<dbReference type="SUPFAM" id="SSF52518">
    <property type="entry name" value="Thiamin diphosphate-binding fold (THDP-binding)"/>
    <property type="match status" value="2"/>
</dbReference>
<evidence type="ECO:0000256" key="14">
    <source>
        <dbReference type="RuleBase" id="RU003591"/>
    </source>
</evidence>
<dbReference type="PROSITE" id="PS00187">
    <property type="entry name" value="TPP_ENZYMES"/>
    <property type="match status" value="1"/>
</dbReference>
<dbReference type="InterPro" id="IPR012000">
    <property type="entry name" value="Thiamin_PyroP_enz_cen_dom"/>
</dbReference>
<evidence type="ECO:0000256" key="9">
    <source>
        <dbReference type="ARBA" id="ARBA00022827"/>
    </source>
</evidence>
<dbReference type="InterPro" id="IPR012846">
    <property type="entry name" value="Acetolactate_synth_lsu"/>
</dbReference>
<evidence type="ECO:0000256" key="3">
    <source>
        <dbReference type="ARBA" id="ARBA00007812"/>
    </source>
</evidence>
<evidence type="ECO:0000256" key="13">
    <source>
        <dbReference type="ARBA" id="ARBA00048670"/>
    </source>
</evidence>
<dbReference type="InterPro" id="IPR039368">
    <property type="entry name" value="AHAS_TPP"/>
</dbReference>
<keyword evidence="8 14" id="KW-0479">Metal-binding</keyword>
<dbReference type="GO" id="GO:0005948">
    <property type="term" value="C:acetolactate synthase complex"/>
    <property type="evidence" value="ECO:0007669"/>
    <property type="project" value="TreeGrafter"/>
</dbReference>
<dbReference type="InterPro" id="IPR045229">
    <property type="entry name" value="TPP_enz"/>
</dbReference>
<keyword evidence="11 14" id="KW-0786">Thiamine pyrophosphate</keyword>
<evidence type="ECO:0000259" key="17">
    <source>
        <dbReference type="Pfam" id="PF02775"/>
    </source>
</evidence>
<dbReference type="FunFam" id="3.40.50.970:FF:000007">
    <property type="entry name" value="Acetolactate synthase"/>
    <property type="match status" value="1"/>
</dbReference>
<dbReference type="InterPro" id="IPR000399">
    <property type="entry name" value="TPP-bd_CS"/>
</dbReference>
<accession>A0A6G4WTE1</accession>
<dbReference type="RefSeq" id="WP_165298030.1">
    <property type="nucleotide sequence ID" value="NZ_JAAKZZ010000056.1"/>
</dbReference>
<dbReference type="EC" id="2.2.1.6" evidence="4 14"/>
<evidence type="ECO:0000256" key="12">
    <source>
        <dbReference type="ARBA" id="ARBA00023304"/>
    </source>
</evidence>
<feature type="domain" description="Thiamine pyrophosphate enzyme TPP-binding" evidence="17">
    <location>
        <begin position="427"/>
        <end position="587"/>
    </location>
</feature>
<dbReference type="GO" id="GO:0003984">
    <property type="term" value="F:acetolactate synthase activity"/>
    <property type="evidence" value="ECO:0007669"/>
    <property type="project" value="UniProtKB-EC"/>
</dbReference>
<dbReference type="GO" id="GO:0030976">
    <property type="term" value="F:thiamine pyrophosphate binding"/>
    <property type="evidence" value="ECO:0007669"/>
    <property type="project" value="UniProtKB-UniRule"/>
</dbReference>
<dbReference type="GO" id="GO:0009099">
    <property type="term" value="P:L-valine biosynthetic process"/>
    <property type="evidence" value="ECO:0007669"/>
    <property type="project" value="UniProtKB-UniPathway"/>
</dbReference>
<dbReference type="GO" id="GO:0009097">
    <property type="term" value="P:isoleucine biosynthetic process"/>
    <property type="evidence" value="ECO:0007669"/>
    <property type="project" value="UniProtKB-UniPathway"/>
</dbReference>
<evidence type="ECO:0000256" key="10">
    <source>
        <dbReference type="ARBA" id="ARBA00022842"/>
    </source>
</evidence>
<evidence type="ECO:0000313" key="20">
    <source>
        <dbReference type="Proteomes" id="UP000477722"/>
    </source>
</evidence>
<keyword evidence="10 14" id="KW-0460">Magnesium</keyword>
<feature type="domain" description="Thiamine pyrophosphate enzyme N-terminal TPP-binding" evidence="18">
    <location>
        <begin position="34"/>
        <end position="148"/>
    </location>
</feature>
<keyword evidence="12 14" id="KW-0100">Branched-chain amino acid biosynthesis</keyword>
<dbReference type="Proteomes" id="UP000477722">
    <property type="component" value="Unassembled WGS sequence"/>
</dbReference>
<dbReference type="Pfam" id="PF00205">
    <property type="entry name" value="TPP_enzyme_M"/>
    <property type="match status" value="1"/>
</dbReference>
<comment type="similarity">
    <text evidence="3 14">Belongs to the TPP enzyme family.</text>
</comment>
<keyword evidence="7 14" id="KW-0808">Transferase</keyword>
<dbReference type="CDD" id="cd07035">
    <property type="entry name" value="TPP_PYR_POX_like"/>
    <property type="match status" value="1"/>
</dbReference>
<evidence type="ECO:0000256" key="11">
    <source>
        <dbReference type="ARBA" id="ARBA00023052"/>
    </source>
</evidence>
<dbReference type="CDD" id="cd02015">
    <property type="entry name" value="TPP_AHAS"/>
    <property type="match status" value="1"/>
</dbReference>
<feature type="region of interest" description="Disordered" evidence="15">
    <location>
        <begin position="1"/>
        <end position="26"/>
    </location>
</feature>
<comment type="pathway">
    <text evidence="1 14">Amino-acid biosynthesis; L-isoleucine biosynthesis; L-isoleucine from 2-oxobutanoate: step 1/4.</text>
</comment>
<keyword evidence="5 14" id="KW-0028">Amino-acid biosynthesis</keyword>
<comment type="cofactor">
    <cofactor evidence="14">
        <name>Mg(2+)</name>
        <dbReference type="ChEBI" id="CHEBI:18420"/>
    </cofactor>
    <text evidence="14">Binds 1 Mg(2+) ion per subunit.</text>
</comment>
<comment type="caution">
    <text evidence="19">The sequence shown here is derived from an EMBL/GenBank/DDBJ whole genome shotgun (WGS) entry which is preliminary data.</text>
</comment>
<evidence type="ECO:0000256" key="6">
    <source>
        <dbReference type="ARBA" id="ARBA00022630"/>
    </source>
</evidence>
<comment type="catalytic activity">
    <reaction evidence="13 14">
        <text>2 pyruvate + H(+) = (2S)-2-acetolactate + CO2</text>
        <dbReference type="Rhea" id="RHEA:25249"/>
        <dbReference type="ChEBI" id="CHEBI:15361"/>
        <dbReference type="ChEBI" id="CHEBI:15378"/>
        <dbReference type="ChEBI" id="CHEBI:16526"/>
        <dbReference type="ChEBI" id="CHEBI:58476"/>
        <dbReference type="EC" id="2.2.1.6"/>
    </reaction>
</comment>
<gene>
    <name evidence="19" type="ORF">G5C65_08430</name>
</gene>
<organism evidence="19 20">
    <name type="scientific">Streptomyces boncukensis</name>
    <dbReference type="NCBI Taxonomy" id="2711219"/>
    <lineage>
        <taxon>Bacteria</taxon>
        <taxon>Bacillati</taxon>
        <taxon>Actinomycetota</taxon>
        <taxon>Actinomycetes</taxon>
        <taxon>Kitasatosporales</taxon>
        <taxon>Streptomycetaceae</taxon>
        <taxon>Streptomyces</taxon>
    </lineage>
</organism>
<dbReference type="PANTHER" id="PTHR18968">
    <property type="entry name" value="THIAMINE PYROPHOSPHATE ENZYMES"/>
    <property type="match status" value="1"/>
</dbReference>
<evidence type="ECO:0000256" key="8">
    <source>
        <dbReference type="ARBA" id="ARBA00022723"/>
    </source>
</evidence>
<evidence type="ECO:0000256" key="2">
    <source>
        <dbReference type="ARBA" id="ARBA00005025"/>
    </source>
</evidence>
<evidence type="ECO:0000256" key="15">
    <source>
        <dbReference type="SAM" id="MobiDB-lite"/>
    </source>
</evidence>
<dbReference type="NCBIfam" id="NF005860">
    <property type="entry name" value="PRK07789.1"/>
    <property type="match status" value="1"/>
</dbReference>
<reference evidence="19 20" key="1">
    <citation type="submission" date="2020-02" db="EMBL/GenBank/DDBJ databases">
        <title>Whole-genome analyses of novel actinobacteria.</title>
        <authorList>
            <person name="Sahin N."/>
            <person name="Tatar D."/>
        </authorList>
    </citation>
    <scope>NUCLEOTIDE SEQUENCE [LARGE SCALE GENOMIC DNA]</scope>
    <source>
        <strain evidence="19 20">SB3404</strain>
    </source>
</reference>
<evidence type="ECO:0000313" key="19">
    <source>
        <dbReference type="EMBL" id="NGO68378.1"/>
    </source>
</evidence>
<evidence type="ECO:0000256" key="1">
    <source>
        <dbReference type="ARBA" id="ARBA00004974"/>
    </source>
</evidence>
<dbReference type="Gene3D" id="3.40.50.970">
    <property type="match status" value="2"/>
</dbReference>
<dbReference type="FunFam" id="3.40.50.1220:FF:000008">
    <property type="entry name" value="Acetolactate synthase"/>
    <property type="match status" value="1"/>
</dbReference>
<evidence type="ECO:0000259" key="18">
    <source>
        <dbReference type="Pfam" id="PF02776"/>
    </source>
</evidence>
<keyword evidence="9" id="KW-0274">FAD</keyword>